<dbReference type="RefSeq" id="WP_068806016.1">
    <property type="nucleotide sequence ID" value="NZ_CP014671.1"/>
</dbReference>
<dbReference type="Proteomes" id="UP000092952">
    <property type="component" value="Chromosome"/>
</dbReference>
<sequence>MIRHMVMVKLKPGTSKEAQSLFDRFGAMVGSFDGLLGFSGGAYSSPEGINRGFNYGFSMDFRDAAARDRYLPSPEHVAIAQDIGPLLDGSFDDCVVAFDYVC</sequence>
<dbReference type="AlphaFoldDB" id="A0A1B1YVV2"/>
<dbReference type="Gene3D" id="3.30.70.100">
    <property type="match status" value="1"/>
</dbReference>
<feature type="domain" description="Stress-response A/B barrel" evidence="2">
    <location>
        <begin position="2"/>
        <end position="100"/>
    </location>
</feature>
<accession>A0A1B1YVV2</accession>
<dbReference type="InterPro" id="IPR044662">
    <property type="entry name" value="HS1/DABB1-like"/>
</dbReference>
<evidence type="ECO:0000313" key="3">
    <source>
        <dbReference type="EMBL" id="ANX04896.1"/>
    </source>
</evidence>
<comment type="subunit">
    <text evidence="1">Homodimer.</text>
</comment>
<dbReference type="SMART" id="SM00886">
    <property type="entry name" value="Dabb"/>
    <property type="match status" value="1"/>
</dbReference>
<dbReference type="PANTHER" id="PTHR33178">
    <property type="match status" value="1"/>
</dbReference>
<dbReference type="EMBL" id="CP014671">
    <property type="protein sequence ID" value="ANX04896.1"/>
    <property type="molecule type" value="Genomic_DNA"/>
</dbReference>
<dbReference type="InParanoid" id="A0A1B1YVV2"/>
<dbReference type="KEGG" id="gbi:PG2T_12430"/>
<reference evidence="4" key="1">
    <citation type="submission" date="2016-03" db="EMBL/GenBank/DDBJ databases">
        <title>Complete genome sequence of Solimmundus cernigliae, representing a novel lineage of polycyclic aromatic hydrocarbon degraders within the Gammaproteobacteria.</title>
        <authorList>
            <person name="Singleton D.R."/>
            <person name="Dickey A.N."/>
            <person name="Scholl E.H."/>
            <person name="Wright F.A."/>
            <person name="Aitken M.D."/>
        </authorList>
    </citation>
    <scope>NUCLEOTIDE SEQUENCE [LARGE SCALE GENOMIC DNA]</scope>
    <source>
        <strain evidence="4">TR3.2</strain>
    </source>
</reference>
<gene>
    <name evidence="3" type="ORF">PG2T_12430</name>
</gene>
<dbReference type="OrthoDB" id="9816070at2"/>
<keyword evidence="4" id="KW-1185">Reference proteome</keyword>
<dbReference type="PANTHER" id="PTHR33178:SF10">
    <property type="entry name" value="STRESS-RESPONSE A_B BARREL DOMAIN-CONTAINING PROTEIN"/>
    <property type="match status" value="1"/>
</dbReference>
<dbReference type="PROSITE" id="PS51502">
    <property type="entry name" value="S_R_A_B_BARREL"/>
    <property type="match status" value="1"/>
</dbReference>
<evidence type="ECO:0000256" key="1">
    <source>
        <dbReference type="ARBA" id="ARBA00011738"/>
    </source>
</evidence>
<organism evidence="3 4">
    <name type="scientific">Immundisolibacter cernigliae</name>
    <dbReference type="NCBI Taxonomy" id="1810504"/>
    <lineage>
        <taxon>Bacteria</taxon>
        <taxon>Pseudomonadati</taxon>
        <taxon>Pseudomonadota</taxon>
        <taxon>Gammaproteobacteria</taxon>
        <taxon>Immundisolibacterales</taxon>
        <taxon>Immundisolibacteraceae</taxon>
        <taxon>Immundisolibacter</taxon>
    </lineage>
</organism>
<dbReference type="InterPro" id="IPR013097">
    <property type="entry name" value="Dabb"/>
</dbReference>
<protein>
    <recommendedName>
        <fullName evidence="2">Stress-response A/B barrel domain-containing protein</fullName>
    </recommendedName>
</protein>
<dbReference type="InterPro" id="IPR011008">
    <property type="entry name" value="Dimeric_a/b-barrel"/>
</dbReference>
<dbReference type="SUPFAM" id="SSF54909">
    <property type="entry name" value="Dimeric alpha+beta barrel"/>
    <property type="match status" value="1"/>
</dbReference>
<evidence type="ECO:0000259" key="2">
    <source>
        <dbReference type="PROSITE" id="PS51502"/>
    </source>
</evidence>
<dbReference type="STRING" id="1810504.PG2T_12430"/>
<name>A0A1B1YVV2_9GAMM</name>
<evidence type="ECO:0000313" key="4">
    <source>
        <dbReference type="Proteomes" id="UP000092952"/>
    </source>
</evidence>
<proteinExistence type="predicted"/>
<dbReference type="Pfam" id="PF07876">
    <property type="entry name" value="Dabb"/>
    <property type="match status" value="1"/>
</dbReference>